<keyword evidence="9" id="KW-0807">Transducer</keyword>
<keyword evidence="6" id="KW-1133">Transmembrane helix</keyword>
<dbReference type="PANTHER" id="PTHR21137">
    <property type="entry name" value="ODORANT RECEPTOR"/>
    <property type="match status" value="1"/>
</dbReference>
<comment type="subcellular location">
    <subcellularLocation>
        <location evidence="1">Cell membrane</location>
        <topology evidence="1">Multi-pass membrane protein</topology>
    </subcellularLocation>
</comment>
<dbReference type="RefSeq" id="XP_028129950.1">
    <property type="nucleotide sequence ID" value="XM_028274149.1"/>
</dbReference>
<keyword evidence="3" id="KW-0716">Sensory transduction</keyword>
<dbReference type="InterPro" id="IPR004117">
    <property type="entry name" value="7tm6_olfct_rcpt"/>
</dbReference>
<dbReference type="Pfam" id="PF02949">
    <property type="entry name" value="7tm_6"/>
    <property type="match status" value="1"/>
</dbReference>
<keyword evidence="2" id="KW-1003">Cell membrane</keyword>
<protein>
    <submittedName>
        <fullName evidence="10">Uncharacterized protein LOC114325989</fullName>
    </submittedName>
</protein>
<evidence type="ECO:0000313" key="10">
    <source>
        <dbReference type="RefSeq" id="XP_028129950.1"/>
    </source>
</evidence>
<dbReference type="InParanoid" id="A0A6P7F902"/>
<evidence type="ECO:0000256" key="9">
    <source>
        <dbReference type="ARBA" id="ARBA00023224"/>
    </source>
</evidence>
<evidence type="ECO:0000256" key="8">
    <source>
        <dbReference type="ARBA" id="ARBA00023170"/>
    </source>
</evidence>
<keyword evidence="8" id="KW-0675">Receptor</keyword>
<reference evidence="10" key="1">
    <citation type="submission" date="2025-08" db="UniProtKB">
        <authorList>
            <consortium name="RefSeq"/>
        </authorList>
    </citation>
    <scope>IDENTIFICATION</scope>
    <source>
        <tissue evidence="10">Whole insect</tissue>
    </source>
</reference>
<gene>
    <name evidence="10" type="primary">LOC114325989</name>
</gene>
<keyword evidence="5" id="KW-0552">Olfaction</keyword>
<evidence type="ECO:0000256" key="6">
    <source>
        <dbReference type="ARBA" id="ARBA00022989"/>
    </source>
</evidence>
<evidence type="ECO:0000256" key="1">
    <source>
        <dbReference type="ARBA" id="ARBA00004651"/>
    </source>
</evidence>
<dbReference type="PANTHER" id="PTHR21137:SF35">
    <property type="entry name" value="ODORANT RECEPTOR 19A-RELATED"/>
    <property type="match status" value="1"/>
</dbReference>
<dbReference type="GO" id="GO:0005886">
    <property type="term" value="C:plasma membrane"/>
    <property type="evidence" value="ECO:0007669"/>
    <property type="project" value="UniProtKB-SubCell"/>
</dbReference>
<dbReference type="AlphaFoldDB" id="A0A6P7F902"/>
<organism evidence="10">
    <name type="scientific">Diabrotica virgifera virgifera</name>
    <name type="common">western corn rootworm</name>
    <dbReference type="NCBI Taxonomy" id="50390"/>
    <lineage>
        <taxon>Eukaryota</taxon>
        <taxon>Metazoa</taxon>
        <taxon>Ecdysozoa</taxon>
        <taxon>Arthropoda</taxon>
        <taxon>Hexapoda</taxon>
        <taxon>Insecta</taxon>
        <taxon>Pterygota</taxon>
        <taxon>Neoptera</taxon>
        <taxon>Endopterygota</taxon>
        <taxon>Coleoptera</taxon>
        <taxon>Polyphaga</taxon>
        <taxon>Cucujiformia</taxon>
        <taxon>Chrysomeloidea</taxon>
        <taxon>Chrysomelidae</taxon>
        <taxon>Galerucinae</taxon>
        <taxon>Diabroticina</taxon>
        <taxon>Diabroticites</taxon>
        <taxon>Diabrotica</taxon>
    </lineage>
</organism>
<dbReference type="GO" id="GO:0004984">
    <property type="term" value="F:olfactory receptor activity"/>
    <property type="evidence" value="ECO:0007669"/>
    <property type="project" value="InterPro"/>
</dbReference>
<evidence type="ECO:0000256" key="7">
    <source>
        <dbReference type="ARBA" id="ARBA00023136"/>
    </source>
</evidence>
<accession>A0A6P7F902</accession>
<sequence>MSYASLAINGFIVSINHDELMKASILTCLSFSCLIQLALYAIPASDLQDQCLSVMDSIICSDWYLFKAPLKRALTIMLINSKIPISIRAGGLINIMNPVLIEIVQKAFSTIVLLRALTGVE</sequence>
<dbReference type="GO" id="GO:0007165">
    <property type="term" value="P:signal transduction"/>
    <property type="evidence" value="ECO:0007669"/>
    <property type="project" value="UniProtKB-KW"/>
</dbReference>
<evidence type="ECO:0000256" key="5">
    <source>
        <dbReference type="ARBA" id="ARBA00022725"/>
    </source>
</evidence>
<evidence type="ECO:0000256" key="4">
    <source>
        <dbReference type="ARBA" id="ARBA00022692"/>
    </source>
</evidence>
<keyword evidence="4" id="KW-0812">Transmembrane</keyword>
<proteinExistence type="predicted"/>
<evidence type="ECO:0000256" key="3">
    <source>
        <dbReference type="ARBA" id="ARBA00022606"/>
    </source>
</evidence>
<dbReference type="GO" id="GO:0005549">
    <property type="term" value="F:odorant binding"/>
    <property type="evidence" value="ECO:0007669"/>
    <property type="project" value="InterPro"/>
</dbReference>
<evidence type="ECO:0000256" key="2">
    <source>
        <dbReference type="ARBA" id="ARBA00022475"/>
    </source>
</evidence>
<keyword evidence="7" id="KW-0472">Membrane</keyword>
<name>A0A6P7F902_DIAVI</name>